<evidence type="ECO:0000313" key="2">
    <source>
        <dbReference type="EMBL" id="AVO39230.2"/>
    </source>
</evidence>
<dbReference type="PANTHER" id="PTHR42941">
    <property type="entry name" value="SLL1037 PROTEIN"/>
    <property type="match status" value="1"/>
</dbReference>
<dbReference type="EMBL" id="CP027665">
    <property type="protein sequence ID" value="AVO39230.2"/>
    <property type="molecule type" value="Genomic_DNA"/>
</dbReference>
<dbReference type="Pfam" id="PF16868">
    <property type="entry name" value="NMT1_3"/>
    <property type="match status" value="1"/>
</dbReference>
<evidence type="ECO:0000256" key="1">
    <source>
        <dbReference type="SAM" id="Phobius"/>
    </source>
</evidence>
<proteinExistence type="predicted"/>
<keyword evidence="1" id="KW-0472">Membrane</keyword>
<dbReference type="Proteomes" id="UP000237655">
    <property type="component" value="Chromosome"/>
</dbReference>
<dbReference type="KEGG" id="thas:C6Y53_16950"/>
<dbReference type="RefSeq" id="WP_149615548.1">
    <property type="nucleotide sequence ID" value="NZ_CP027665.1"/>
</dbReference>
<dbReference type="AlphaFoldDB" id="A0A2S0MTL1"/>
<sequence>MLRYLAFLLPVILALVLLIAAAAGYVMKSGALQLLPPGSLNMAAGRPGSGYHALAERYRAILARDGIDLQIIETPGSMENSRMLATGEADVALIQGGTPVADSIGLQALAAVFLEPFFIFHRPEVTDAADLNAWNDLRLAAGEPGGGTRIAINNMIQTLGVDLDQDRMLPLAGAEAADALLSGEADLAIFVAPIDAPYLQPLLTDADLRIETLRDTVALTRKLPYVRMADIPPAGIDYSRRLPPERIPLTAMTAMLAANGDLHPALVNRLVHAAIEIHSGPTPLSDDLRFPSTQGLDLPLNRQAAALLTGGPGVLESLMPYWIAAQITRVTLLFLPLLVLMVPLLRMLPGLYAWSMRARIYRRYKELVAIDAEADSDVTAERLDALMQRLEHIDQEARAVQVPSRYREYVYTLRVHIDLVRRKLQEAAV</sequence>
<evidence type="ECO:0008006" key="4">
    <source>
        <dbReference type="Google" id="ProtNLM"/>
    </source>
</evidence>
<protein>
    <recommendedName>
        <fullName evidence="4">C4-dicarboxylate ABC transporter substrate-binding protein</fullName>
    </recommendedName>
</protein>
<feature type="transmembrane region" description="Helical" evidence="1">
    <location>
        <begin position="333"/>
        <end position="354"/>
    </location>
</feature>
<dbReference type="PANTHER" id="PTHR42941:SF1">
    <property type="entry name" value="SLL1037 PROTEIN"/>
    <property type="match status" value="1"/>
</dbReference>
<organism evidence="2 3">
    <name type="scientific">Pukyongiella litopenaei</name>
    <dbReference type="NCBI Taxonomy" id="2605946"/>
    <lineage>
        <taxon>Bacteria</taxon>
        <taxon>Pseudomonadati</taxon>
        <taxon>Pseudomonadota</taxon>
        <taxon>Alphaproteobacteria</taxon>
        <taxon>Rhodobacterales</taxon>
        <taxon>Paracoccaceae</taxon>
        <taxon>Pukyongiella</taxon>
    </lineage>
</organism>
<dbReference type="InterPro" id="IPR011852">
    <property type="entry name" value="TRAP_TAXI"/>
</dbReference>
<evidence type="ECO:0000313" key="3">
    <source>
        <dbReference type="Proteomes" id="UP000237655"/>
    </source>
</evidence>
<dbReference type="SUPFAM" id="SSF53850">
    <property type="entry name" value="Periplasmic binding protein-like II"/>
    <property type="match status" value="1"/>
</dbReference>
<keyword evidence="1" id="KW-1133">Transmembrane helix</keyword>
<gene>
    <name evidence="2" type="ORF">C6Y53_16950</name>
</gene>
<dbReference type="Gene3D" id="3.40.190.10">
    <property type="entry name" value="Periplasmic binding protein-like II"/>
    <property type="match status" value="2"/>
</dbReference>
<accession>A0A2S0MTL1</accession>
<name>A0A2S0MTL1_9RHOB</name>
<keyword evidence="1" id="KW-0812">Transmembrane</keyword>
<reference evidence="3" key="1">
    <citation type="submission" date="2018-03" db="EMBL/GenBank/DDBJ databases">
        <title>Genomic analysis of the strain SH-1 isolated from shrimp intestine.</title>
        <authorList>
            <person name="Kim Y.-S."/>
            <person name="Kim S.-E."/>
            <person name="Kim K.-H."/>
        </authorList>
    </citation>
    <scope>NUCLEOTIDE SEQUENCE [LARGE SCALE GENOMIC DNA]</scope>
    <source>
        <strain evidence="3">SH-1</strain>
    </source>
</reference>
<keyword evidence="3" id="KW-1185">Reference proteome</keyword>